<dbReference type="Gene3D" id="1.25.40.10">
    <property type="entry name" value="Tetratricopeptide repeat domain"/>
    <property type="match status" value="1"/>
</dbReference>
<proteinExistence type="predicted"/>
<evidence type="ECO:0000313" key="3">
    <source>
        <dbReference type="Proteomes" id="UP001141619"/>
    </source>
</evidence>
<dbReference type="PROSITE" id="PS51257">
    <property type="entry name" value="PROKAR_LIPOPROTEIN"/>
    <property type="match status" value="1"/>
</dbReference>
<dbReference type="InterPro" id="IPR011990">
    <property type="entry name" value="TPR-like_helical_dom_sf"/>
</dbReference>
<feature type="signal peptide" evidence="1">
    <location>
        <begin position="1"/>
        <end position="28"/>
    </location>
</feature>
<comment type="caution">
    <text evidence="2">The sequence shown here is derived from an EMBL/GenBank/DDBJ whole genome shotgun (WGS) entry which is preliminary data.</text>
</comment>
<sequence length="418" mass="44744">MRQTKTLSAALLAFACVAGGLASTVVFAPTAAHAAKEQKVGQKVGKPLKEAQEAAQKGDFKSALVKVKEADAVSGKTAYEQQTVNEFLGYVAINLKDYATAAKAFEATVTSGQLDAAQVPARLKAVTQLNYQIKNYDKAKQFANRYLKEVGPDTEIQLMLAQVAYIQQDYKTSGDMVRQVIRAADAAGKPVKKEWLELDMSSAYKLGNMDGVASSLKQLVTRYPSKEYWEQLLDLSMRKTGLSDKDNLDYYRLKRANGLIKDGSELVEMAQLAIQAGLPGEAKTVLEKGFADGQLGGVNKERETRLLTMAKTQAATDQKSLAADEATAAKAATGEASVKIGEAYSSYGMHDKAIAAINAGIAKGGLKNPEDAKLRLALAQLAAGKTADASKTLRDVKAGTGNTSTIADLWRIYVGNKS</sequence>
<dbReference type="RefSeq" id="WP_274944458.1">
    <property type="nucleotide sequence ID" value="NZ_JANWOI010000004.1"/>
</dbReference>
<dbReference type="Proteomes" id="UP001141619">
    <property type="component" value="Unassembled WGS sequence"/>
</dbReference>
<keyword evidence="3" id="KW-1185">Reference proteome</keyword>
<protein>
    <recommendedName>
        <fullName evidence="4">Tetratricopeptide repeat protein</fullName>
    </recommendedName>
</protein>
<name>A0A9X3U0E0_9PROT</name>
<organism evidence="2 3">
    <name type="scientific">Govanella unica</name>
    <dbReference type="NCBI Taxonomy" id="2975056"/>
    <lineage>
        <taxon>Bacteria</taxon>
        <taxon>Pseudomonadati</taxon>
        <taxon>Pseudomonadota</taxon>
        <taxon>Alphaproteobacteria</taxon>
        <taxon>Emcibacterales</taxon>
        <taxon>Govanellaceae</taxon>
        <taxon>Govanella</taxon>
    </lineage>
</organism>
<evidence type="ECO:0008006" key="4">
    <source>
        <dbReference type="Google" id="ProtNLM"/>
    </source>
</evidence>
<keyword evidence="1" id="KW-0732">Signal</keyword>
<evidence type="ECO:0000256" key="1">
    <source>
        <dbReference type="SAM" id="SignalP"/>
    </source>
</evidence>
<dbReference type="EMBL" id="JANWOI010000004">
    <property type="protein sequence ID" value="MDA5194752.1"/>
    <property type="molecule type" value="Genomic_DNA"/>
</dbReference>
<dbReference type="SUPFAM" id="SSF48452">
    <property type="entry name" value="TPR-like"/>
    <property type="match status" value="2"/>
</dbReference>
<reference evidence="2" key="2">
    <citation type="journal article" date="2023" name="Syst. Appl. Microbiol.">
        <title>Govania unica gen. nov., sp. nov., a rare biosphere bacterium that represents a novel family in the class Alphaproteobacteria.</title>
        <authorList>
            <person name="Vandamme P."/>
            <person name="Peeters C."/>
            <person name="Hettiarachchi A."/>
            <person name="Cnockaert M."/>
            <person name="Carlier A."/>
        </authorList>
    </citation>
    <scope>NUCLEOTIDE SEQUENCE</scope>
    <source>
        <strain evidence="2">LMG 31809</strain>
    </source>
</reference>
<evidence type="ECO:0000313" key="2">
    <source>
        <dbReference type="EMBL" id="MDA5194752.1"/>
    </source>
</evidence>
<feature type="chain" id="PRO_5040935066" description="Tetratricopeptide repeat protein" evidence="1">
    <location>
        <begin position="29"/>
        <end position="418"/>
    </location>
</feature>
<gene>
    <name evidence="2" type="ORF">NYP16_12395</name>
</gene>
<accession>A0A9X3U0E0</accession>
<dbReference type="AlphaFoldDB" id="A0A9X3U0E0"/>
<reference evidence="2" key="1">
    <citation type="submission" date="2022-08" db="EMBL/GenBank/DDBJ databases">
        <authorList>
            <person name="Vandamme P."/>
            <person name="Hettiarachchi A."/>
            <person name="Peeters C."/>
            <person name="Cnockaert M."/>
            <person name="Carlier A."/>
        </authorList>
    </citation>
    <scope>NUCLEOTIDE SEQUENCE</scope>
    <source>
        <strain evidence="2">LMG 31809</strain>
    </source>
</reference>